<dbReference type="GO" id="GO:0006753">
    <property type="term" value="P:nucleoside phosphate metabolic process"/>
    <property type="evidence" value="ECO:0007669"/>
    <property type="project" value="TreeGrafter"/>
</dbReference>
<protein>
    <recommendedName>
        <fullName evidence="4">ADP-ribose pyrophosphatase</fullName>
        <ecNumber evidence="3">3.6.1.13</ecNumber>
    </recommendedName>
    <alternativeName>
        <fullName evidence="9">ADP-ribose diphosphatase</fullName>
    </alternativeName>
    <alternativeName>
        <fullName evidence="11">ADP-ribose phosphohydrolase</fullName>
    </alternativeName>
    <alternativeName>
        <fullName evidence="10">Adenosine diphosphoribose pyrophosphatase</fullName>
    </alternativeName>
</protein>
<evidence type="ECO:0000256" key="12">
    <source>
        <dbReference type="ARBA" id="ARBA00049546"/>
    </source>
</evidence>
<sequence>MKLPTFDAEDVKIKGKTLRHDGFLTLSEYQLCHKRFDGQWSPVIEREVITRPLSIGVLLYDPAVDSVVLIEQFRPGALLGNTYPWLLEIVAGISESGETPETVAHREVKEESGCLMKELLPVMTFYPTPGASNEKLKLFCGIVDADSAGTLCGVREEGEDIRVHVIPFKQACKMIEEGSILNAPAIIALQWLALHHQEMKQHA</sequence>
<dbReference type="GO" id="GO:0046872">
    <property type="term" value="F:metal ion binding"/>
    <property type="evidence" value="ECO:0007669"/>
    <property type="project" value="UniProtKB-KW"/>
</dbReference>
<evidence type="ECO:0000259" key="13">
    <source>
        <dbReference type="PROSITE" id="PS51462"/>
    </source>
</evidence>
<evidence type="ECO:0000256" key="10">
    <source>
        <dbReference type="ARBA" id="ARBA00030308"/>
    </source>
</evidence>
<dbReference type="CDD" id="cd24155">
    <property type="entry name" value="NUDIX_ADPRase"/>
    <property type="match status" value="1"/>
</dbReference>
<dbReference type="PANTHER" id="PTHR11839">
    <property type="entry name" value="UDP/ADP-SUGAR PYROPHOSPHATASE"/>
    <property type="match status" value="1"/>
</dbReference>
<comment type="function">
    <text evidence="8">Acts on ADP-mannose and ADP-glucose as well as ADP-ribose. Prevents glycogen biosynthesis. The reaction catalyzed by this enzyme is a limiting step of the gluconeogenic process.</text>
</comment>
<dbReference type="Gene3D" id="3.90.79.10">
    <property type="entry name" value="Nucleoside Triphosphate Pyrophosphohydrolase"/>
    <property type="match status" value="1"/>
</dbReference>
<comment type="cofactor">
    <cofactor evidence="1">
        <name>Mg(2+)</name>
        <dbReference type="ChEBI" id="CHEBI:18420"/>
    </cofactor>
</comment>
<keyword evidence="7" id="KW-0460">Magnesium</keyword>
<evidence type="ECO:0000256" key="3">
    <source>
        <dbReference type="ARBA" id="ARBA00012453"/>
    </source>
</evidence>
<dbReference type="InterPro" id="IPR015797">
    <property type="entry name" value="NUDIX_hydrolase-like_dom_sf"/>
</dbReference>
<dbReference type="PROSITE" id="PS00893">
    <property type="entry name" value="NUDIX_BOX"/>
    <property type="match status" value="1"/>
</dbReference>
<dbReference type="InterPro" id="IPR020084">
    <property type="entry name" value="NUDIX_hydrolase_CS"/>
</dbReference>
<dbReference type="GO" id="GO:0019693">
    <property type="term" value="P:ribose phosphate metabolic process"/>
    <property type="evidence" value="ECO:0007669"/>
    <property type="project" value="TreeGrafter"/>
</dbReference>
<dbReference type="InterPro" id="IPR000086">
    <property type="entry name" value="NUDIX_hydrolase_dom"/>
</dbReference>
<name>A0A2H9T510_9ZZZZ</name>
<keyword evidence="5" id="KW-0479">Metal-binding</keyword>
<accession>A0A2H9T510</accession>
<dbReference type="PROSITE" id="PS51462">
    <property type="entry name" value="NUDIX"/>
    <property type="match status" value="1"/>
</dbReference>
<evidence type="ECO:0000313" key="14">
    <source>
        <dbReference type="EMBL" id="PJE78315.1"/>
    </source>
</evidence>
<evidence type="ECO:0000256" key="2">
    <source>
        <dbReference type="ARBA" id="ARBA00007482"/>
    </source>
</evidence>
<feature type="domain" description="Nudix hydrolase" evidence="13">
    <location>
        <begin position="50"/>
        <end position="188"/>
    </location>
</feature>
<dbReference type="Pfam" id="PF00293">
    <property type="entry name" value="NUDIX"/>
    <property type="match status" value="1"/>
</dbReference>
<organism evidence="14">
    <name type="scientific">invertebrate metagenome</name>
    <dbReference type="NCBI Taxonomy" id="1711999"/>
    <lineage>
        <taxon>unclassified sequences</taxon>
        <taxon>metagenomes</taxon>
        <taxon>organismal metagenomes</taxon>
    </lineage>
</organism>
<comment type="caution">
    <text evidence="14">The sequence shown here is derived from an EMBL/GenBank/DDBJ whole genome shotgun (WGS) entry which is preliminary data.</text>
</comment>
<reference evidence="14" key="1">
    <citation type="journal article" date="2017" name="Appl. Environ. Microbiol.">
        <title>Molecular characterization of an Endozoicomonas-like organism causing infection in king scallop Pecten maximus L.</title>
        <authorList>
            <person name="Cano I."/>
            <person name="van Aerle R."/>
            <person name="Ross S."/>
            <person name="Verner-Jeffreys D.W."/>
            <person name="Paley R.K."/>
            <person name="Rimmer G."/>
            <person name="Ryder D."/>
            <person name="Hooper P."/>
            <person name="Stone D."/>
            <person name="Feist S.W."/>
        </authorList>
    </citation>
    <scope>NUCLEOTIDE SEQUENCE</scope>
</reference>
<dbReference type="InterPro" id="IPR004385">
    <property type="entry name" value="NDP_pyrophosphatase"/>
</dbReference>
<evidence type="ECO:0000256" key="1">
    <source>
        <dbReference type="ARBA" id="ARBA00001946"/>
    </source>
</evidence>
<comment type="similarity">
    <text evidence="2">Belongs to the Nudix hydrolase family. NudF subfamily.</text>
</comment>
<dbReference type="GO" id="GO:0005829">
    <property type="term" value="C:cytosol"/>
    <property type="evidence" value="ECO:0007669"/>
    <property type="project" value="TreeGrafter"/>
</dbReference>
<comment type="catalytic activity">
    <reaction evidence="12">
        <text>ADP-D-ribose + H2O = D-ribose 5-phosphate + AMP + 2 H(+)</text>
        <dbReference type="Rhea" id="RHEA:10412"/>
        <dbReference type="ChEBI" id="CHEBI:15377"/>
        <dbReference type="ChEBI" id="CHEBI:15378"/>
        <dbReference type="ChEBI" id="CHEBI:57967"/>
        <dbReference type="ChEBI" id="CHEBI:78346"/>
        <dbReference type="ChEBI" id="CHEBI:456215"/>
        <dbReference type="EC" id="3.6.1.13"/>
    </reaction>
</comment>
<evidence type="ECO:0000256" key="6">
    <source>
        <dbReference type="ARBA" id="ARBA00022801"/>
    </source>
</evidence>
<evidence type="ECO:0000256" key="7">
    <source>
        <dbReference type="ARBA" id="ARBA00022842"/>
    </source>
</evidence>
<dbReference type="GO" id="GO:0019144">
    <property type="term" value="F:ADP-sugar diphosphatase activity"/>
    <property type="evidence" value="ECO:0007669"/>
    <property type="project" value="TreeGrafter"/>
</dbReference>
<evidence type="ECO:0000256" key="8">
    <source>
        <dbReference type="ARBA" id="ARBA00025164"/>
    </source>
</evidence>
<evidence type="ECO:0000256" key="11">
    <source>
        <dbReference type="ARBA" id="ARBA00033056"/>
    </source>
</evidence>
<dbReference type="EC" id="3.6.1.13" evidence="3"/>
<dbReference type="EMBL" id="NSIT01000208">
    <property type="protein sequence ID" value="PJE78315.1"/>
    <property type="molecule type" value="Genomic_DNA"/>
</dbReference>
<evidence type="ECO:0000256" key="4">
    <source>
        <dbReference type="ARBA" id="ARBA00013297"/>
    </source>
</evidence>
<dbReference type="NCBIfam" id="TIGR00052">
    <property type="entry name" value="nudix-type nucleoside diphosphatase, YffH/AdpP family"/>
    <property type="match status" value="1"/>
</dbReference>
<keyword evidence="6 14" id="KW-0378">Hydrolase</keyword>
<proteinExistence type="inferred from homology"/>
<dbReference type="AlphaFoldDB" id="A0A2H9T510"/>
<gene>
    <name evidence="14" type="primary">nudF</name>
    <name evidence="14" type="ORF">CI610_02758</name>
</gene>
<evidence type="ECO:0000256" key="9">
    <source>
        <dbReference type="ARBA" id="ARBA00030162"/>
    </source>
</evidence>
<dbReference type="PANTHER" id="PTHR11839:SF5">
    <property type="entry name" value="ADP-RIBOSE PYROPHOSPHATASE"/>
    <property type="match status" value="1"/>
</dbReference>
<evidence type="ECO:0000256" key="5">
    <source>
        <dbReference type="ARBA" id="ARBA00022723"/>
    </source>
</evidence>
<dbReference type="GO" id="GO:0047631">
    <property type="term" value="F:ADP-ribose diphosphatase activity"/>
    <property type="evidence" value="ECO:0007669"/>
    <property type="project" value="UniProtKB-EC"/>
</dbReference>
<dbReference type="SUPFAM" id="SSF55811">
    <property type="entry name" value="Nudix"/>
    <property type="match status" value="1"/>
</dbReference>